<dbReference type="Proteomes" id="UP001468095">
    <property type="component" value="Unassembled WGS sequence"/>
</dbReference>
<evidence type="ECO:0000313" key="1">
    <source>
        <dbReference type="EMBL" id="MEL7694293.1"/>
    </source>
</evidence>
<reference evidence="1 4" key="2">
    <citation type="submission" date="2024-04" db="EMBL/GenBank/DDBJ databases">
        <authorList>
            <person name="Suleimanova A.D."/>
            <person name="Pudova D.S."/>
            <person name="Shagimardanova E.I."/>
            <person name="Sharipova M.R."/>
        </authorList>
    </citation>
    <scope>NUCLEOTIDE SEQUENCE [LARGE SCALE GENOMIC DNA]</scope>
    <source>
        <strain evidence="1 4">3.1</strain>
    </source>
</reference>
<proteinExistence type="predicted"/>
<dbReference type="RefSeq" id="WP_031375891.1">
    <property type="nucleotide sequence ID" value="NZ_JABWPE010000033.1"/>
</dbReference>
<dbReference type="AlphaFoldDB" id="A0A7Y6TTY1"/>
<evidence type="ECO:0000313" key="3">
    <source>
        <dbReference type="Proteomes" id="UP000566985"/>
    </source>
</evidence>
<accession>A0A7Y6TTY1</accession>
<keyword evidence="4" id="KW-1185">Reference proteome</keyword>
<evidence type="ECO:0000313" key="4">
    <source>
        <dbReference type="Proteomes" id="UP001468095"/>
    </source>
</evidence>
<name>A0A7Y6TTY1_9GAMM</name>
<dbReference type="EMBL" id="JBCGBG010000001">
    <property type="protein sequence ID" value="MEL7694293.1"/>
    <property type="molecule type" value="Genomic_DNA"/>
</dbReference>
<dbReference type="Proteomes" id="UP000566985">
    <property type="component" value="Unassembled WGS sequence"/>
</dbReference>
<dbReference type="EMBL" id="JABWPM010000032">
    <property type="protein sequence ID" value="NUY98776.1"/>
    <property type="molecule type" value="Genomic_DNA"/>
</dbReference>
<evidence type="ECO:0000313" key="2">
    <source>
        <dbReference type="EMBL" id="NUY98776.1"/>
    </source>
</evidence>
<organism evidence="2 3">
    <name type="scientific">Pantoea brenneri</name>
    <dbReference type="NCBI Taxonomy" id="472694"/>
    <lineage>
        <taxon>Bacteria</taxon>
        <taxon>Pseudomonadati</taxon>
        <taxon>Pseudomonadota</taxon>
        <taxon>Gammaproteobacteria</taxon>
        <taxon>Enterobacterales</taxon>
        <taxon>Erwiniaceae</taxon>
        <taxon>Pantoea</taxon>
    </lineage>
</organism>
<sequence>MKKKITLPQFGQQADAEVFGNKITVRYEGNESFPRGLKINEQYYVVIDGEEKTMTLVRKPMGSWQFTLQ</sequence>
<comment type="caution">
    <text evidence="2">The sequence shown here is derived from an EMBL/GenBank/DDBJ whole genome shotgun (WGS) entry which is preliminary data.</text>
</comment>
<reference evidence="2 3" key="1">
    <citation type="submission" date="2020-05" db="EMBL/GenBank/DDBJ databases">
        <title>Whole Genome Sequences of Enterobacteriales Associated with the International Space Station.</title>
        <authorList>
            <person name="Bharadwaj A."/>
            <person name="Daudu R."/>
            <person name="Singh N."/>
            <person name="Wood J."/>
            <person name="Debieu M."/>
            <person name="Mason C."/>
            <person name="Wang C."/>
            <person name="Venkateswaran K."/>
        </authorList>
    </citation>
    <scope>NUCLEOTIDE SEQUENCE [LARGE SCALE GENOMIC DNA]</scope>
    <source>
        <strain evidence="2 3">IF5SW-B1</strain>
    </source>
</reference>
<protein>
    <submittedName>
        <fullName evidence="2">Uncharacterized protein</fullName>
    </submittedName>
</protein>
<dbReference type="GeneID" id="57347532"/>
<gene>
    <name evidence="1" type="ORF">AABB92_01275</name>
    <name evidence="2" type="ORF">HU668_20200</name>
</gene>